<name>A0A379WKX6_SALET</name>
<dbReference type="EMBL" id="UGXT01000002">
    <property type="protein sequence ID" value="SUH34643.1"/>
    <property type="molecule type" value="Genomic_DNA"/>
</dbReference>
<proteinExistence type="predicted"/>
<dbReference type="InterPro" id="IPR003474">
    <property type="entry name" value="Glcn_transporter"/>
</dbReference>
<evidence type="ECO:0000256" key="1">
    <source>
        <dbReference type="SAM" id="Phobius"/>
    </source>
</evidence>
<dbReference type="GO" id="GO:0015128">
    <property type="term" value="F:gluconate transmembrane transporter activity"/>
    <property type="evidence" value="ECO:0007669"/>
    <property type="project" value="InterPro"/>
</dbReference>
<protein>
    <submittedName>
        <fullName evidence="2">H+/gluconate symporter and related permeases</fullName>
    </submittedName>
</protein>
<keyword evidence="1" id="KW-1133">Transmembrane helix</keyword>
<accession>A0A379WKX6</accession>
<evidence type="ECO:0000313" key="2">
    <source>
        <dbReference type="EMBL" id="SUH34643.1"/>
    </source>
</evidence>
<sequence length="70" mass="7298">MLLPKTSPIAQVAAFIGDANIALAIGALLAIATLGKRLGHKAVMKVMDSSLKDAGPIVFITPLEGHLDKY</sequence>
<reference evidence="2 3" key="1">
    <citation type="submission" date="2018-06" db="EMBL/GenBank/DDBJ databases">
        <authorList>
            <consortium name="Pathogen Informatics"/>
            <person name="Doyle S."/>
        </authorList>
    </citation>
    <scope>NUCLEOTIDE SEQUENCE [LARGE SCALE GENOMIC DNA]</scope>
    <source>
        <strain evidence="2 3">NCTC8261</strain>
    </source>
</reference>
<dbReference type="AlphaFoldDB" id="A0A379WKX6"/>
<dbReference type="Proteomes" id="UP000254712">
    <property type="component" value="Unassembled WGS sequence"/>
</dbReference>
<evidence type="ECO:0000313" key="3">
    <source>
        <dbReference type="Proteomes" id="UP000254712"/>
    </source>
</evidence>
<gene>
    <name evidence="2" type="ORF">NCTC8261_00832</name>
</gene>
<organism evidence="2 3">
    <name type="scientific">Salmonella enterica I</name>
    <dbReference type="NCBI Taxonomy" id="59201"/>
    <lineage>
        <taxon>Bacteria</taxon>
        <taxon>Pseudomonadati</taxon>
        <taxon>Pseudomonadota</taxon>
        <taxon>Gammaproteobacteria</taxon>
        <taxon>Enterobacterales</taxon>
        <taxon>Enterobacteriaceae</taxon>
        <taxon>Salmonella</taxon>
    </lineage>
</organism>
<keyword evidence="1" id="KW-0472">Membrane</keyword>
<keyword evidence="1" id="KW-0812">Transmembrane</keyword>
<dbReference type="GO" id="GO:0016020">
    <property type="term" value="C:membrane"/>
    <property type="evidence" value="ECO:0007669"/>
    <property type="project" value="InterPro"/>
</dbReference>
<dbReference type="Pfam" id="PF02447">
    <property type="entry name" value="GntP_permease"/>
    <property type="match status" value="1"/>
</dbReference>
<feature type="transmembrane region" description="Helical" evidence="1">
    <location>
        <begin position="12"/>
        <end position="35"/>
    </location>
</feature>